<feature type="domain" description="Pyrroline-5-carboxylate reductase dimerisation" evidence="7">
    <location>
        <begin position="162"/>
        <end position="268"/>
    </location>
</feature>
<dbReference type="NCBIfam" id="TIGR00112">
    <property type="entry name" value="proC"/>
    <property type="match status" value="1"/>
</dbReference>
<comment type="function">
    <text evidence="4">Catalyzes the reduction of 1-pyrroline-5-carboxylate (PCA) to L-proline.</text>
</comment>
<evidence type="ECO:0000256" key="5">
    <source>
        <dbReference type="NCBIfam" id="TIGR00112"/>
    </source>
</evidence>
<dbReference type="InterPro" id="IPR036291">
    <property type="entry name" value="NAD(P)-bd_dom_sf"/>
</dbReference>
<dbReference type="InterPro" id="IPR029036">
    <property type="entry name" value="P5CR_dimer"/>
</dbReference>
<keyword evidence="4" id="KW-0028">Amino-acid biosynthesis</keyword>
<dbReference type="PANTHER" id="PTHR11645:SF0">
    <property type="entry name" value="PYRROLINE-5-CARBOXYLATE REDUCTASE 3"/>
    <property type="match status" value="1"/>
</dbReference>
<comment type="subcellular location">
    <subcellularLocation>
        <location evidence="4">Cytoplasm</location>
    </subcellularLocation>
</comment>
<dbReference type="Gene3D" id="1.10.3730.10">
    <property type="entry name" value="ProC C-terminal domain-like"/>
    <property type="match status" value="1"/>
</dbReference>
<evidence type="ECO:0000256" key="4">
    <source>
        <dbReference type="HAMAP-Rule" id="MF_01925"/>
    </source>
</evidence>
<dbReference type="GO" id="GO:0004735">
    <property type="term" value="F:pyrroline-5-carboxylate reductase activity"/>
    <property type="evidence" value="ECO:0007669"/>
    <property type="project" value="UniProtKB-EC"/>
</dbReference>
<keyword evidence="4" id="KW-0641">Proline biosynthesis</keyword>
<dbReference type="RefSeq" id="WP_261496324.1">
    <property type="nucleotide sequence ID" value="NZ_JAOCQF010000002.1"/>
</dbReference>
<dbReference type="SUPFAM" id="SSF48179">
    <property type="entry name" value="6-phosphogluconate dehydrogenase C-terminal domain-like"/>
    <property type="match status" value="1"/>
</dbReference>
<evidence type="ECO:0000313" key="8">
    <source>
        <dbReference type="EMBL" id="MCT8330460.1"/>
    </source>
</evidence>
<accession>A0ABT2NNE3</accession>
<dbReference type="Proteomes" id="UP001205601">
    <property type="component" value="Unassembled WGS sequence"/>
</dbReference>
<comment type="pathway">
    <text evidence="4">Amino-acid biosynthesis; L-proline biosynthesis; L-proline from L-glutamate 5-semialdehyde: step 1/1.</text>
</comment>
<dbReference type="SUPFAM" id="SSF51735">
    <property type="entry name" value="NAD(P)-binding Rossmann-fold domains"/>
    <property type="match status" value="1"/>
</dbReference>
<gene>
    <name evidence="4 8" type="primary">proC</name>
    <name evidence="8" type="ORF">N5I32_13105</name>
</gene>
<protein>
    <recommendedName>
        <fullName evidence="4 5">Pyrroline-5-carboxylate reductase</fullName>
        <shortName evidence="4">P5C reductase</shortName>
        <shortName evidence="4">P5CR</shortName>
        <ecNumber evidence="4 5">1.5.1.2</ecNumber>
    </recommendedName>
    <alternativeName>
        <fullName evidence="4">PCA reductase</fullName>
    </alternativeName>
</protein>
<dbReference type="InterPro" id="IPR000304">
    <property type="entry name" value="Pyrroline-COOH_reductase"/>
</dbReference>
<comment type="caution">
    <text evidence="8">The sequence shown here is derived from an EMBL/GenBank/DDBJ whole genome shotgun (WGS) entry which is preliminary data.</text>
</comment>
<name>A0ABT2NNE3_9RHOB</name>
<dbReference type="PIRSF" id="PIRSF000193">
    <property type="entry name" value="Pyrrol-5-carb_rd"/>
    <property type="match status" value="1"/>
</dbReference>
<comment type="catalytic activity">
    <reaction evidence="4">
        <text>L-proline + NADP(+) = (S)-1-pyrroline-5-carboxylate + NADPH + 2 H(+)</text>
        <dbReference type="Rhea" id="RHEA:14109"/>
        <dbReference type="ChEBI" id="CHEBI:15378"/>
        <dbReference type="ChEBI" id="CHEBI:17388"/>
        <dbReference type="ChEBI" id="CHEBI:57783"/>
        <dbReference type="ChEBI" id="CHEBI:58349"/>
        <dbReference type="ChEBI" id="CHEBI:60039"/>
        <dbReference type="EC" id="1.5.1.2"/>
    </reaction>
</comment>
<keyword evidence="3 4" id="KW-0560">Oxidoreductase</keyword>
<evidence type="ECO:0000256" key="3">
    <source>
        <dbReference type="ARBA" id="ARBA00023002"/>
    </source>
</evidence>
<dbReference type="Pfam" id="PF14748">
    <property type="entry name" value="P5CR_dimer"/>
    <property type="match status" value="1"/>
</dbReference>
<comment type="similarity">
    <text evidence="1 4">Belongs to the pyrroline-5-carboxylate reductase family.</text>
</comment>
<keyword evidence="4" id="KW-0963">Cytoplasm</keyword>
<keyword evidence="9" id="KW-1185">Reference proteome</keyword>
<dbReference type="Pfam" id="PF03807">
    <property type="entry name" value="F420_oxidored"/>
    <property type="match status" value="1"/>
</dbReference>
<keyword evidence="2 4" id="KW-0521">NADP</keyword>
<dbReference type="HAMAP" id="MF_01925">
    <property type="entry name" value="P5C_reductase"/>
    <property type="match status" value="1"/>
</dbReference>
<evidence type="ECO:0000259" key="6">
    <source>
        <dbReference type="Pfam" id="PF03807"/>
    </source>
</evidence>
<dbReference type="EC" id="1.5.1.2" evidence="4 5"/>
<organism evidence="8 9">
    <name type="scientific">Albidovulum sediminis</name>
    <dbReference type="NCBI Taxonomy" id="3066345"/>
    <lineage>
        <taxon>Bacteria</taxon>
        <taxon>Pseudomonadati</taxon>
        <taxon>Pseudomonadota</taxon>
        <taxon>Alphaproteobacteria</taxon>
        <taxon>Rhodobacterales</taxon>
        <taxon>Paracoccaceae</taxon>
        <taxon>Albidovulum</taxon>
    </lineage>
</organism>
<sequence length="270" mass="27244">MNMDTVRQRGLVLLGCGKMGSAMLAGWLRGGLPPASVWVLDPNPSGWLKTQGVHLNAPLPEDPAIVLIAVKPQMMGAALPQLAALGGGGTLFLTVAAGTTIATYEAVLGVATPIVRAMPNTPAAIAKGITAITGNDHATEAHMALAEALLSAVGQVVRIEGEHQMDAVTAVSGSGPAYVFHLIETLAAAGAAEGLPPALAMQLAKATVAGAGALAEAAEDDPAQLRINVTSPGGTTAAALKVLMDEGRGFPALLREAVHAAAERGRELGR</sequence>
<evidence type="ECO:0000256" key="2">
    <source>
        <dbReference type="ARBA" id="ARBA00022857"/>
    </source>
</evidence>
<evidence type="ECO:0000259" key="7">
    <source>
        <dbReference type="Pfam" id="PF14748"/>
    </source>
</evidence>
<proteinExistence type="inferred from homology"/>
<dbReference type="Gene3D" id="3.40.50.720">
    <property type="entry name" value="NAD(P)-binding Rossmann-like Domain"/>
    <property type="match status" value="1"/>
</dbReference>
<evidence type="ECO:0000256" key="1">
    <source>
        <dbReference type="ARBA" id="ARBA00005525"/>
    </source>
</evidence>
<dbReference type="EMBL" id="JAOCQF010000002">
    <property type="protein sequence ID" value="MCT8330460.1"/>
    <property type="molecule type" value="Genomic_DNA"/>
</dbReference>
<dbReference type="InterPro" id="IPR008927">
    <property type="entry name" value="6-PGluconate_DH-like_C_sf"/>
</dbReference>
<feature type="domain" description="Pyrroline-5-carboxylate reductase catalytic N-terminal" evidence="6">
    <location>
        <begin position="12"/>
        <end position="82"/>
    </location>
</feature>
<dbReference type="PANTHER" id="PTHR11645">
    <property type="entry name" value="PYRROLINE-5-CARBOXYLATE REDUCTASE"/>
    <property type="match status" value="1"/>
</dbReference>
<comment type="catalytic activity">
    <reaction evidence="4">
        <text>L-proline + NAD(+) = (S)-1-pyrroline-5-carboxylate + NADH + 2 H(+)</text>
        <dbReference type="Rhea" id="RHEA:14105"/>
        <dbReference type="ChEBI" id="CHEBI:15378"/>
        <dbReference type="ChEBI" id="CHEBI:17388"/>
        <dbReference type="ChEBI" id="CHEBI:57540"/>
        <dbReference type="ChEBI" id="CHEBI:57945"/>
        <dbReference type="ChEBI" id="CHEBI:60039"/>
        <dbReference type="EC" id="1.5.1.2"/>
    </reaction>
</comment>
<dbReference type="InterPro" id="IPR028939">
    <property type="entry name" value="P5C_Rdtase_cat_N"/>
</dbReference>
<reference evidence="9" key="1">
    <citation type="submission" date="2023-07" db="EMBL/GenBank/DDBJ databases">
        <title>Defluviimonas sediminis sp. nov., isolated from mangrove sediment.</title>
        <authorList>
            <person name="Liu L."/>
            <person name="Li J."/>
            <person name="Huang Y."/>
            <person name="Pan J."/>
            <person name="Li M."/>
        </authorList>
    </citation>
    <scope>NUCLEOTIDE SEQUENCE [LARGE SCALE GENOMIC DNA]</scope>
    <source>
        <strain evidence="9">FT324</strain>
    </source>
</reference>
<evidence type="ECO:0000313" key="9">
    <source>
        <dbReference type="Proteomes" id="UP001205601"/>
    </source>
</evidence>